<protein>
    <submittedName>
        <fullName evidence="1">Uncharacterized protein</fullName>
    </submittedName>
</protein>
<name>A0A9Q6S5L8_9BURK</name>
<reference evidence="1 2" key="1">
    <citation type="journal article" date="2014" name="Genome Announc.">
        <title>Draft Genome Sequence of the Haloacid-Degrading Burkholderia caribensis Strain MBA4.</title>
        <authorList>
            <person name="Pan Y."/>
            <person name="Kong K.F."/>
            <person name="Tsang J.S."/>
        </authorList>
    </citation>
    <scope>NUCLEOTIDE SEQUENCE [LARGE SCALE GENOMIC DNA]</scope>
    <source>
        <strain evidence="1 2">852011</strain>
    </source>
</reference>
<gene>
    <name evidence="1" type="ORF">A9O66_22835</name>
</gene>
<proteinExistence type="predicted"/>
<evidence type="ECO:0000313" key="1">
    <source>
        <dbReference type="EMBL" id="QLB65230.1"/>
    </source>
</evidence>
<evidence type="ECO:0000313" key="2">
    <source>
        <dbReference type="Proteomes" id="UP000509548"/>
    </source>
</evidence>
<organism evidence="1 2">
    <name type="scientific">Paraburkholderia caribensis</name>
    <dbReference type="NCBI Taxonomy" id="75105"/>
    <lineage>
        <taxon>Bacteria</taxon>
        <taxon>Pseudomonadati</taxon>
        <taxon>Pseudomonadota</taxon>
        <taxon>Betaproteobacteria</taxon>
        <taxon>Burkholderiales</taxon>
        <taxon>Burkholderiaceae</taxon>
        <taxon>Paraburkholderia</taxon>
    </lineage>
</organism>
<dbReference type="AlphaFoldDB" id="A0A9Q6S5L8"/>
<dbReference type="Proteomes" id="UP000509548">
    <property type="component" value="Chromosome 2"/>
</dbReference>
<sequence length="93" mass="10408">MGARGSDRELNRAMYKWILDSDSIQRAAREARLNSARLSGLSPGGAGNPNRRRRFATLATVRIFRNEFAGFWCGQFDGVYAWSATINVARRGI</sequence>
<dbReference type="EMBL" id="CP015959">
    <property type="protein sequence ID" value="QLB65230.1"/>
    <property type="molecule type" value="Genomic_DNA"/>
</dbReference>
<accession>A0A9Q6S5L8</accession>